<dbReference type="Gene3D" id="3.30.70.3090">
    <property type="entry name" value="ORF SCO4226, nickel-binding ferredoxin-like monomer"/>
    <property type="match status" value="1"/>
</dbReference>
<comment type="caution">
    <text evidence="1">The sequence shown here is derived from an EMBL/GenBank/DDBJ whole genome shotgun (WGS) entry which is preliminary data.</text>
</comment>
<protein>
    <recommendedName>
        <fullName evidence="3">DUF4242 domain-containing protein</fullName>
    </recommendedName>
</protein>
<proteinExistence type="predicted"/>
<evidence type="ECO:0000313" key="1">
    <source>
        <dbReference type="EMBL" id="GAA1708381.1"/>
    </source>
</evidence>
<dbReference type="Proteomes" id="UP001501138">
    <property type="component" value="Unassembled WGS sequence"/>
</dbReference>
<dbReference type="EMBL" id="BAAAPM010000001">
    <property type="protein sequence ID" value="GAA1708381.1"/>
    <property type="molecule type" value="Genomic_DNA"/>
</dbReference>
<gene>
    <name evidence="1" type="ORF">GCM10009809_00780</name>
</gene>
<dbReference type="RefSeq" id="WP_344244522.1">
    <property type="nucleotide sequence ID" value="NZ_BAAAPM010000001.1"/>
</dbReference>
<evidence type="ECO:0008006" key="3">
    <source>
        <dbReference type="Google" id="ProtNLM"/>
    </source>
</evidence>
<organism evidence="1 2">
    <name type="scientific">Isoptericola hypogeus</name>
    <dbReference type="NCBI Taxonomy" id="300179"/>
    <lineage>
        <taxon>Bacteria</taxon>
        <taxon>Bacillati</taxon>
        <taxon>Actinomycetota</taxon>
        <taxon>Actinomycetes</taxon>
        <taxon>Micrococcales</taxon>
        <taxon>Promicromonosporaceae</taxon>
        <taxon>Isoptericola</taxon>
    </lineage>
</organism>
<name>A0ABP4UMK8_9MICO</name>
<evidence type="ECO:0000313" key="2">
    <source>
        <dbReference type="Proteomes" id="UP001501138"/>
    </source>
</evidence>
<accession>A0ABP4UMK8</accession>
<dbReference type="Pfam" id="PF14026">
    <property type="entry name" value="SCO4226-like"/>
    <property type="match status" value="1"/>
</dbReference>
<dbReference type="InterPro" id="IPR025336">
    <property type="entry name" value="SCO4226-like"/>
</dbReference>
<sequence>MPLFIIEREYAERVDPYLGAFDEINEVNANEGVRWLYSFLSLDHRKSYCLYEAPNAELILSAAATAGIPADRVTEVAGRVLPSGALEPVV</sequence>
<keyword evidence="2" id="KW-1185">Reference proteome</keyword>
<dbReference type="InterPro" id="IPR042557">
    <property type="entry name" value="SCO4226"/>
</dbReference>
<reference evidence="2" key="1">
    <citation type="journal article" date="2019" name="Int. J. Syst. Evol. Microbiol.">
        <title>The Global Catalogue of Microorganisms (GCM) 10K type strain sequencing project: providing services to taxonomists for standard genome sequencing and annotation.</title>
        <authorList>
            <consortium name="The Broad Institute Genomics Platform"/>
            <consortium name="The Broad Institute Genome Sequencing Center for Infectious Disease"/>
            <person name="Wu L."/>
            <person name="Ma J."/>
        </authorList>
    </citation>
    <scope>NUCLEOTIDE SEQUENCE [LARGE SCALE GENOMIC DNA]</scope>
    <source>
        <strain evidence="2">JCM 15589</strain>
    </source>
</reference>